<keyword evidence="4" id="KW-1185">Reference proteome</keyword>
<keyword evidence="2" id="KW-0732">Signal</keyword>
<feature type="compositionally biased region" description="Basic residues" evidence="1">
    <location>
        <begin position="244"/>
        <end position="269"/>
    </location>
</feature>
<dbReference type="Pfam" id="PF19287">
    <property type="entry name" value="DUF5910"/>
    <property type="match status" value="1"/>
</dbReference>
<comment type="caution">
    <text evidence="3">The sequence shown here is derived from an EMBL/GenBank/DDBJ whole genome shotgun (WGS) entry which is preliminary data.</text>
</comment>
<dbReference type="InterPro" id="IPR045564">
    <property type="entry name" value="DUF5910"/>
</dbReference>
<feature type="signal peptide" evidence="2">
    <location>
        <begin position="1"/>
        <end position="23"/>
    </location>
</feature>
<dbReference type="Proteomes" id="UP001148786">
    <property type="component" value="Unassembled WGS sequence"/>
</dbReference>
<evidence type="ECO:0000313" key="3">
    <source>
        <dbReference type="EMBL" id="KAJ3512174.1"/>
    </source>
</evidence>
<gene>
    <name evidence="3" type="ORF">NLJ89_g3683</name>
</gene>
<evidence type="ECO:0000313" key="4">
    <source>
        <dbReference type="Proteomes" id="UP001148786"/>
    </source>
</evidence>
<organism evidence="3 4">
    <name type="scientific">Agrocybe chaxingu</name>
    <dbReference type="NCBI Taxonomy" id="84603"/>
    <lineage>
        <taxon>Eukaryota</taxon>
        <taxon>Fungi</taxon>
        <taxon>Dikarya</taxon>
        <taxon>Basidiomycota</taxon>
        <taxon>Agaricomycotina</taxon>
        <taxon>Agaricomycetes</taxon>
        <taxon>Agaricomycetidae</taxon>
        <taxon>Agaricales</taxon>
        <taxon>Agaricineae</taxon>
        <taxon>Strophariaceae</taxon>
        <taxon>Agrocybe</taxon>
    </lineage>
</organism>
<reference evidence="3" key="1">
    <citation type="submission" date="2022-07" db="EMBL/GenBank/DDBJ databases">
        <title>Genome Sequence of Agrocybe chaxingu.</title>
        <authorList>
            <person name="Buettner E."/>
        </authorList>
    </citation>
    <scope>NUCLEOTIDE SEQUENCE</scope>
    <source>
        <strain evidence="3">MP-N11</strain>
    </source>
</reference>
<dbReference type="OrthoDB" id="4540223at2759"/>
<evidence type="ECO:0000256" key="1">
    <source>
        <dbReference type="SAM" id="MobiDB-lite"/>
    </source>
</evidence>
<sequence>MLLLSLPIFLTLLVALLNISVTASPILHNQTEDSDTSKLNRRGASDHDLLIGYRHVPKQDVDKYIAEGNTIKGVNGNGYQIGSGAYVAGGIHDWIPGQYMCLVWVDRTKWAKLKKIWIPRYDHTKSGEVPVELWDKRALMDDYIRRTLPGADPAQTIRFGRIMGPGNMIEKTQLVIPPAVQGNVLGIHVQCSESVKIKDGALTRINYRDRELIQKWQIHGISPDLEQFTKKGDIKSPSPSTSKSRSRSRSSSKYPIRRKSGSSKRPVRH</sequence>
<feature type="region of interest" description="Disordered" evidence="1">
    <location>
        <begin position="227"/>
        <end position="269"/>
    </location>
</feature>
<feature type="chain" id="PRO_5040973601" evidence="2">
    <location>
        <begin position="24"/>
        <end position="269"/>
    </location>
</feature>
<accession>A0A9W8K465</accession>
<protein>
    <submittedName>
        <fullName evidence="3">Uncharacterized protein</fullName>
    </submittedName>
</protein>
<evidence type="ECO:0000256" key="2">
    <source>
        <dbReference type="SAM" id="SignalP"/>
    </source>
</evidence>
<proteinExistence type="predicted"/>
<dbReference type="AlphaFoldDB" id="A0A9W8K465"/>
<dbReference type="EMBL" id="JANKHO010000276">
    <property type="protein sequence ID" value="KAJ3512174.1"/>
    <property type="molecule type" value="Genomic_DNA"/>
</dbReference>
<name>A0A9W8K465_9AGAR</name>